<dbReference type="AlphaFoldDB" id="A0A8H9H9H3"/>
<comment type="caution">
    <text evidence="4">The sequence shown here is derived from an EMBL/GenBank/DDBJ whole genome shotgun (WGS) entry which is preliminary data.</text>
</comment>
<keyword evidence="5" id="KW-1185">Reference proteome</keyword>
<sequence>MSSSPAAPDPAPARAPKALIAFGARARRSARAHRALTILIAGLVLVLALALGDLGLLAHRIRHVPVAMPRPASALAEGDATVPYQGETWLIIGTDSRLSVPGGPDRYGDASEDRSGARADVVVLLQPGPGIPRAIVLPRDLTLTAGGLQRERLTTSYLQGPQSTVDLLCSALGVPTAHLVTVDMGGFASLVDAVGGLTLDIPEPVRDEMAGLDIPASGAHTLSGIDALALVRSRHPQILRDGQWTALSEAEGAQRRSESTGLVMSALITALAQEASTPWGARSLAHAVAGALTTDEGTGLIDLARLGWDLADGVEGAQDSRAVEVTTVPAPTQSGGFIALPTPETYSALSARGYAPGTCAP</sequence>
<keyword evidence="2" id="KW-1133">Transmembrane helix</keyword>
<proteinExistence type="inferred from homology"/>
<evidence type="ECO:0000256" key="1">
    <source>
        <dbReference type="ARBA" id="ARBA00006068"/>
    </source>
</evidence>
<reference evidence="4" key="1">
    <citation type="journal article" date="2014" name="Int. J. Syst. Evol. Microbiol.">
        <title>Complete genome sequence of Corynebacterium casei LMG S-19264T (=DSM 44701T), isolated from a smear-ripened cheese.</title>
        <authorList>
            <consortium name="US DOE Joint Genome Institute (JGI-PGF)"/>
            <person name="Walter F."/>
            <person name="Albersmeier A."/>
            <person name="Kalinowski J."/>
            <person name="Ruckert C."/>
        </authorList>
    </citation>
    <scope>NUCLEOTIDE SEQUENCE</scope>
    <source>
        <strain evidence="4">CGMCC 4.7372</strain>
    </source>
</reference>
<keyword evidence="2" id="KW-0812">Transmembrane</keyword>
<accession>A0A8H9H9H3</accession>
<dbReference type="Proteomes" id="UP000614239">
    <property type="component" value="Unassembled WGS sequence"/>
</dbReference>
<dbReference type="Pfam" id="PF03816">
    <property type="entry name" value="LytR_cpsA_psr"/>
    <property type="match status" value="1"/>
</dbReference>
<reference evidence="4" key="2">
    <citation type="submission" date="2020-09" db="EMBL/GenBank/DDBJ databases">
        <authorList>
            <person name="Sun Q."/>
            <person name="Zhou Y."/>
        </authorList>
    </citation>
    <scope>NUCLEOTIDE SEQUENCE</scope>
    <source>
        <strain evidence="4">CGMCC 4.7372</strain>
    </source>
</reference>
<evidence type="ECO:0000313" key="5">
    <source>
        <dbReference type="Proteomes" id="UP000614239"/>
    </source>
</evidence>
<evidence type="ECO:0000313" key="4">
    <source>
        <dbReference type="EMBL" id="GGO98555.1"/>
    </source>
</evidence>
<dbReference type="RefSeq" id="WP_229657943.1">
    <property type="nucleotide sequence ID" value="NZ_BMNJ01000004.1"/>
</dbReference>
<dbReference type="InterPro" id="IPR050922">
    <property type="entry name" value="LytR/CpsA/Psr_CW_biosynth"/>
</dbReference>
<evidence type="ECO:0000259" key="3">
    <source>
        <dbReference type="Pfam" id="PF03816"/>
    </source>
</evidence>
<evidence type="ECO:0000256" key="2">
    <source>
        <dbReference type="SAM" id="Phobius"/>
    </source>
</evidence>
<keyword evidence="2" id="KW-0472">Membrane</keyword>
<gene>
    <name evidence="4" type="ORF">GCM10011612_13730</name>
</gene>
<name>A0A8H9H9H3_9ACTO</name>
<dbReference type="PANTHER" id="PTHR33392:SF6">
    <property type="entry name" value="POLYISOPRENYL-TEICHOIC ACID--PEPTIDOGLYCAN TEICHOIC ACID TRANSFERASE TAGU"/>
    <property type="match status" value="1"/>
</dbReference>
<comment type="similarity">
    <text evidence="1">Belongs to the LytR/CpsA/Psr (LCP) family.</text>
</comment>
<feature type="transmembrane region" description="Helical" evidence="2">
    <location>
        <begin position="35"/>
        <end position="58"/>
    </location>
</feature>
<feature type="domain" description="Cell envelope-related transcriptional attenuator" evidence="3">
    <location>
        <begin position="119"/>
        <end position="236"/>
    </location>
</feature>
<dbReference type="EMBL" id="BMNJ01000004">
    <property type="protein sequence ID" value="GGO98555.1"/>
    <property type="molecule type" value="Genomic_DNA"/>
</dbReference>
<dbReference type="PANTHER" id="PTHR33392">
    <property type="entry name" value="POLYISOPRENYL-TEICHOIC ACID--PEPTIDOGLYCAN TEICHOIC ACID TRANSFERASE TAGU"/>
    <property type="match status" value="1"/>
</dbReference>
<protein>
    <recommendedName>
        <fullName evidence="3">Cell envelope-related transcriptional attenuator domain-containing protein</fullName>
    </recommendedName>
</protein>
<organism evidence="4 5">
    <name type="scientific">Actinomyces gaoshouyii</name>
    <dbReference type="NCBI Taxonomy" id="1960083"/>
    <lineage>
        <taxon>Bacteria</taxon>
        <taxon>Bacillati</taxon>
        <taxon>Actinomycetota</taxon>
        <taxon>Actinomycetes</taxon>
        <taxon>Actinomycetales</taxon>
        <taxon>Actinomycetaceae</taxon>
        <taxon>Actinomyces</taxon>
    </lineage>
</organism>
<dbReference type="Gene3D" id="3.40.630.190">
    <property type="entry name" value="LCP protein"/>
    <property type="match status" value="1"/>
</dbReference>
<dbReference type="InterPro" id="IPR004474">
    <property type="entry name" value="LytR_CpsA_psr"/>
</dbReference>